<organism evidence="2 3">
    <name type="scientific">Streptosporangium carneum</name>
    <dbReference type="NCBI Taxonomy" id="47481"/>
    <lineage>
        <taxon>Bacteria</taxon>
        <taxon>Bacillati</taxon>
        <taxon>Actinomycetota</taxon>
        <taxon>Actinomycetes</taxon>
        <taxon>Streptosporangiales</taxon>
        <taxon>Streptosporangiaceae</taxon>
        <taxon>Streptosporangium</taxon>
    </lineage>
</organism>
<dbReference type="Proteomes" id="UP001143474">
    <property type="component" value="Unassembled WGS sequence"/>
</dbReference>
<dbReference type="RefSeq" id="WP_271217542.1">
    <property type="nucleotide sequence ID" value="NZ_BAAAVD010000004.1"/>
</dbReference>
<accession>A0A9W6MCP2</accession>
<proteinExistence type="predicted"/>
<dbReference type="SUPFAM" id="SSF54427">
    <property type="entry name" value="NTF2-like"/>
    <property type="match status" value="1"/>
</dbReference>
<dbReference type="InterPro" id="IPR037401">
    <property type="entry name" value="SnoaL-like"/>
</dbReference>
<name>A0A9W6MCP2_9ACTN</name>
<sequence>MAREAVWAVITEMYDAYRRGDRAGIDRLLHPDATIWDSADPVLITSREQLEKVRDARPADGPEETGVHAYDEVVDVWQDAALARYLLRVDFAEGEPEIVRTTTVLRLVDGEWLIVHVHENTL</sequence>
<evidence type="ECO:0000313" key="2">
    <source>
        <dbReference type="EMBL" id="GLK09055.1"/>
    </source>
</evidence>
<evidence type="ECO:0000259" key="1">
    <source>
        <dbReference type="Pfam" id="PF13474"/>
    </source>
</evidence>
<feature type="domain" description="SnoaL-like" evidence="1">
    <location>
        <begin position="7"/>
        <end position="118"/>
    </location>
</feature>
<dbReference type="AlphaFoldDB" id="A0A9W6MCP2"/>
<dbReference type="Pfam" id="PF13474">
    <property type="entry name" value="SnoaL_3"/>
    <property type="match status" value="1"/>
</dbReference>
<comment type="caution">
    <text evidence="2">The sequence shown here is derived from an EMBL/GenBank/DDBJ whole genome shotgun (WGS) entry which is preliminary data.</text>
</comment>
<dbReference type="InterPro" id="IPR032710">
    <property type="entry name" value="NTF2-like_dom_sf"/>
</dbReference>
<dbReference type="Gene3D" id="3.10.450.50">
    <property type="match status" value="1"/>
</dbReference>
<evidence type="ECO:0000313" key="3">
    <source>
        <dbReference type="Proteomes" id="UP001143474"/>
    </source>
</evidence>
<gene>
    <name evidence="2" type="ORF">GCM10017600_24610</name>
</gene>
<keyword evidence="3" id="KW-1185">Reference proteome</keyword>
<protein>
    <recommendedName>
        <fullName evidence="1">SnoaL-like domain-containing protein</fullName>
    </recommendedName>
</protein>
<reference evidence="2" key="2">
    <citation type="submission" date="2023-01" db="EMBL/GenBank/DDBJ databases">
        <authorList>
            <person name="Sun Q."/>
            <person name="Evtushenko L."/>
        </authorList>
    </citation>
    <scope>NUCLEOTIDE SEQUENCE</scope>
    <source>
        <strain evidence="2">VKM Ac-2007</strain>
    </source>
</reference>
<dbReference type="EMBL" id="BSEV01000004">
    <property type="protein sequence ID" value="GLK09055.1"/>
    <property type="molecule type" value="Genomic_DNA"/>
</dbReference>
<reference evidence="2" key="1">
    <citation type="journal article" date="2014" name="Int. J. Syst. Evol. Microbiol.">
        <title>Complete genome sequence of Corynebacterium casei LMG S-19264T (=DSM 44701T), isolated from a smear-ripened cheese.</title>
        <authorList>
            <consortium name="US DOE Joint Genome Institute (JGI-PGF)"/>
            <person name="Walter F."/>
            <person name="Albersmeier A."/>
            <person name="Kalinowski J."/>
            <person name="Ruckert C."/>
        </authorList>
    </citation>
    <scope>NUCLEOTIDE SEQUENCE</scope>
    <source>
        <strain evidence="2">VKM Ac-2007</strain>
    </source>
</reference>